<dbReference type="EMBL" id="QJKJ01001688">
    <property type="protein sequence ID" value="RDY06432.1"/>
    <property type="molecule type" value="Genomic_DNA"/>
</dbReference>
<accession>A0A371HUH7</accession>
<sequence length="320" mass="36297">MQLSTRQKRCCSELEVDSKIHNTEPRIGLRMFHAAASSSLLINRWLSPSMTSRRRCSEEVESMNKWKNSDFTGKISCCLAPKHQKTWACVRTGKMPIAHRIASNKHQVLYIGTEGRIKKDRPDHRVNREGSKNSLKEDIVSAYGKKVHQSQMASQILCDSIPFGSEHCLQDMTQHPKVLLVAQRDRRSSSVISFLEYPKMPTFCRDGNRANKAGKTFPLASSPVAPMTAMHSEGFLLTSMGVAEKTVCSKDGDSLESPHHQEHVDLKMNQKPIPFHLINLLLWWLELKIESLKYPQFETTKPSTQAGVPNIQYKTTTNCY</sequence>
<comment type="caution">
    <text evidence="1">The sequence shown here is derived from an EMBL/GenBank/DDBJ whole genome shotgun (WGS) entry which is preliminary data.</text>
</comment>
<proteinExistence type="predicted"/>
<dbReference type="Proteomes" id="UP000257109">
    <property type="component" value="Unassembled WGS sequence"/>
</dbReference>
<name>A0A371HUH7_MUCPR</name>
<reference evidence="1" key="1">
    <citation type="submission" date="2018-05" db="EMBL/GenBank/DDBJ databases">
        <title>Draft genome of Mucuna pruriens seed.</title>
        <authorList>
            <person name="Nnadi N.E."/>
            <person name="Vos R."/>
            <person name="Hasami M.H."/>
            <person name="Devisetty U.K."/>
            <person name="Aguiy J.C."/>
        </authorList>
    </citation>
    <scope>NUCLEOTIDE SEQUENCE [LARGE SCALE GENOMIC DNA]</scope>
    <source>
        <strain evidence="1">JCA_2017</strain>
    </source>
</reference>
<protein>
    <submittedName>
        <fullName evidence="1">Uncharacterized protein</fullName>
    </submittedName>
</protein>
<keyword evidence="2" id="KW-1185">Reference proteome</keyword>
<evidence type="ECO:0000313" key="1">
    <source>
        <dbReference type="EMBL" id="RDY06432.1"/>
    </source>
</evidence>
<dbReference type="AlphaFoldDB" id="A0A371HUH7"/>
<feature type="non-terminal residue" evidence="1">
    <location>
        <position position="1"/>
    </location>
</feature>
<gene>
    <name evidence="1" type="ORF">CR513_09577</name>
</gene>
<evidence type="ECO:0000313" key="2">
    <source>
        <dbReference type="Proteomes" id="UP000257109"/>
    </source>
</evidence>
<organism evidence="1 2">
    <name type="scientific">Mucuna pruriens</name>
    <name type="common">Velvet bean</name>
    <name type="synonym">Dolichos pruriens</name>
    <dbReference type="NCBI Taxonomy" id="157652"/>
    <lineage>
        <taxon>Eukaryota</taxon>
        <taxon>Viridiplantae</taxon>
        <taxon>Streptophyta</taxon>
        <taxon>Embryophyta</taxon>
        <taxon>Tracheophyta</taxon>
        <taxon>Spermatophyta</taxon>
        <taxon>Magnoliopsida</taxon>
        <taxon>eudicotyledons</taxon>
        <taxon>Gunneridae</taxon>
        <taxon>Pentapetalae</taxon>
        <taxon>rosids</taxon>
        <taxon>fabids</taxon>
        <taxon>Fabales</taxon>
        <taxon>Fabaceae</taxon>
        <taxon>Papilionoideae</taxon>
        <taxon>50 kb inversion clade</taxon>
        <taxon>NPAAA clade</taxon>
        <taxon>indigoferoid/millettioid clade</taxon>
        <taxon>Phaseoleae</taxon>
        <taxon>Mucuna</taxon>
    </lineage>
</organism>